<dbReference type="RefSeq" id="WP_394827449.1">
    <property type="nucleotide sequence ID" value="NZ_CP089984.1"/>
</dbReference>
<evidence type="ECO:0000256" key="1">
    <source>
        <dbReference type="ARBA" id="ARBA00023015"/>
    </source>
</evidence>
<dbReference type="InterPro" id="IPR046532">
    <property type="entry name" value="DUF6597"/>
</dbReference>
<keyword evidence="7" id="KW-1185">Reference proteome</keyword>
<dbReference type="Pfam" id="PF20240">
    <property type="entry name" value="DUF6597"/>
    <property type="match status" value="1"/>
</dbReference>
<dbReference type="Proteomes" id="UP001370348">
    <property type="component" value="Chromosome"/>
</dbReference>
<accession>A0ABZ2M5V5</accession>
<dbReference type="PANTHER" id="PTHR46796:SF15">
    <property type="entry name" value="BLL1074 PROTEIN"/>
    <property type="match status" value="1"/>
</dbReference>
<reference evidence="6 7" key="1">
    <citation type="submission" date="2021-12" db="EMBL/GenBank/DDBJ databases">
        <title>Discovery of the Pendulisporaceae a myxobacterial family with distinct sporulation behavior and unique specialized metabolism.</title>
        <authorList>
            <person name="Garcia R."/>
            <person name="Popoff A."/>
            <person name="Bader C.D."/>
            <person name="Loehr J."/>
            <person name="Walesch S."/>
            <person name="Walt C."/>
            <person name="Boldt J."/>
            <person name="Bunk B."/>
            <person name="Haeckl F.J.F.P.J."/>
            <person name="Gunesch A.P."/>
            <person name="Birkelbach J."/>
            <person name="Nuebel U."/>
            <person name="Pietschmann T."/>
            <person name="Bach T."/>
            <person name="Mueller R."/>
        </authorList>
    </citation>
    <scope>NUCLEOTIDE SEQUENCE [LARGE SCALE GENOMIC DNA]</scope>
    <source>
        <strain evidence="6 7">MSr11954</strain>
    </source>
</reference>
<feature type="region of interest" description="Disordered" evidence="4">
    <location>
        <begin position="19"/>
        <end position="45"/>
    </location>
</feature>
<dbReference type="InterPro" id="IPR050204">
    <property type="entry name" value="AraC_XylS_family_regulators"/>
</dbReference>
<organism evidence="6 7">
    <name type="scientific">Pendulispora albinea</name>
    <dbReference type="NCBI Taxonomy" id="2741071"/>
    <lineage>
        <taxon>Bacteria</taxon>
        <taxon>Pseudomonadati</taxon>
        <taxon>Myxococcota</taxon>
        <taxon>Myxococcia</taxon>
        <taxon>Myxococcales</taxon>
        <taxon>Sorangiineae</taxon>
        <taxon>Pendulisporaceae</taxon>
        <taxon>Pendulispora</taxon>
    </lineage>
</organism>
<sequence length="298" mass="32900">MMVTRDPSPQLRPFVKAMWATDGRPPGGGPESEPRPSPVPRRERVLPSGTMHVVFRLSDDPLRLFEDENDPVGHVVGHCIVGGARSAYYVRDISRPARSIGVQFHPGVAERLLGVPAGELMEHHTPLEDVWGRAAPEIRERLELAGSPERSLALLDTILSERLGVVRARGPHPLVTRALALFEATTDVRRVVDASGYSHRQFIARFRDAIGLTPKIYCRILRFQRALGSVLQGGSASRGSWASWADLAMAAGYADQAHFNREFRAFSGITPGRYRDLAPPWSHHVPIPSAAEPSPIRR</sequence>
<dbReference type="InterPro" id="IPR018060">
    <property type="entry name" value="HTH_AraC"/>
</dbReference>
<dbReference type="PROSITE" id="PS01124">
    <property type="entry name" value="HTH_ARAC_FAMILY_2"/>
    <property type="match status" value="1"/>
</dbReference>
<keyword evidence="3" id="KW-0804">Transcription</keyword>
<proteinExistence type="predicted"/>
<dbReference type="SMART" id="SM00342">
    <property type="entry name" value="HTH_ARAC"/>
    <property type="match status" value="1"/>
</dbReference>
<dbReference type="InterPro" id="IPR009057">
    <property type="entry name" value="Homeodomain-like_sf"/>
</dbReference>
<gene>
    <name evidence="6" type="ORF">LZC94_11140</name>
</gene>
<evidence type="ECO:0000256" key="3">
    <source>
        <dbReference type="ARBA" id="ARBA00023163"/>
    </source>
</evidence>
<dbReference type="SUPFAM" id="SSF46689">
    <property type="entry name" value="Homeodomain-like"/>
    <property type="match status" value="1"/>
</dbReference>
<keyword evidence="1" id="KW-0805">Transcription regulation</keyword>
<evidence type="ECO:0000256" key="2">
    <source>
        <dbReference type="ARBA" id="ARBA00023125"/>
    </source>
</evidence>
<evidence type="ECO:0000313" key="6">
    <source>
        <dbReference type="EMBL" id="WXB17806.1"/>
    </source>
</evidence>
<evidence type="ECO:0000313" key="7">
    <source>
        <dbReference type="Proteomes" id="UP001370348"/>
    </source>
</evidence>
<dbReference type="Gene3D" id="1.10.10.60">
    <property type="entry name" value="Homeodomain-like"/>
    <property type="match status" value="1"/>
</dbReference>
<feature type="domain" description="HTH araC/xylS-type" evidence="5">
    <location>
        <begin position="172"/>
        <end position="277"/>
    </location>
</feature>
<dbReference type="Pfam" id="PF12833">
    <property type="entry name" value="HTH_18"/>
    <property type="match status" value="1"/>
</dbReference>
<dbReference type="EMBL" id="CP089984">
    <property type="protein sequence ID" value="WXB17806.1"/>
    <property type="molecule type" value="Genomic_DNA"/>
</dbReference>
<evidence type="ECO:0000259" key="5">
    <source>
        <dbReference type="PROSITE" id="PS01124"/>
    </source>
</evidence>
<evidence type="ECO:0000256" key="4">
    <source>
        <dbReference type="SAM" id="MobiDB-lite"/>
    </source>
</evidence>
<keyword evidence="2" id="KW-0238">DNA-binding</keyword>
<protein>
    <submittedName>
        <fullName evidence="6">AraC family transcriptional regulator</fullName>
    </submittedName>
</protein>
<name>A0ABZ2M5V5_9BACT</name>
<dbReference type="PANTHER" id="PTHR46796">
    <property type="entry name" value="HTH-TYPE TRANSCRIPTIONAL ACTIVATOR RHAS-RELATED"/>
    <property type="match status" value="1"/>
</dbReference>